<organism evidence="1 2">
    <name type="scientific">Mesorhizobium escarrei</name>
    <dbReference type="NCBI Taxonomy" id="666018"/>
    <lineage>
        <taxon>Bacteria</taxon>
        <taxon>Pseudomonadati</taxon>
        <taxon>Pseudomonadota</taxon>
        <taxon>Alphaproteobacteria</taxon>
        <taxon>Hyphomicrobiales</taxon>
        <taxon>Phyllobacteriaceae</taxon>
        <taxon>Mesorhizobium</taxon>
    </lineage>
</organism>
<dbReference type="Gene3D" id="3.40.50.720">
    <property type="entry name" value="NAD(P)-binding Rossmann-like Domain"/>
    <property type="match status" value="1"/>
</dbReference>
<dbReference type="EMBL" id="CAKXZT010000097">
    <property type="protein sequence ID" value="CAH2398032.1"/>
    <property type="molecule type" value="Genomic_DNA"/>
</dbReference>
<evidence type="ECO:0000313" key="1">
    <source>
        <dbReference type="EMBL" id="CAH2398032.1"/>
    </source>
</evidence>
<protein>
    <recommendedName>
        <fullName evidence="3">SDR family NAD(P)-dependent oxidoreductase</fullName>
    </recommendedName>
</protein>
<dbReference type="InterPro" id="IPR036291">
    <property type="entry name" value="NAD(P)-bd_dom_sf"/>
</dbReference>
<accession>A0ABN8JMZ4</accession>
<dbReference type="Proteomes" id="UP001153050">
    <property type="component" value="Unassembled WGS sequence"/>
</dbReference>
<name>A0ABN8JMZ4_9HYPH</name>
<evidence type="ECO:0000313" key="2">
    <source>
        <dbReference type="Proteomes" id="UP001153050"/>
    </source>
</evidence>
<proteinExistence type="predicted"/>
<comment type="caution">
    <text evidence="1">The sequence shown here is derived from an EMBL/GenBank/DDBJ whole genome shotgun (WGS) entry which is preliminary data.</text>
</comment>
<reference evidence="1 2" key="1">
    <citation type="submission" date="2022-03" db="EMBL/GenBank/DDBJ databases">
        <authorList>
            <person name="Brunel B."/>
        </authorList>
    </citation>
    <scope>NUCLEOTIDE SEQUENCE [LARGE SCALE GENOMIC DNA]</scope>
    <source>
        <strain evidence="1">STM5069sample</strain>
    </source>
</reference>
<sequence length="137" mass="15387">MHCGAARRLTPCHHHGERLAMTDLSGIPVTIVGASRGLGRVLAETFHRLGAQVLIVARGARRRCRLFWPATPRRKPAAPDSTCGSCLWLRRASYRRRTSERRGSRVMLPTMAPAKQPSLTQWGRGKRRSRLPMHCLT</sequence>
<gene>
    <name evidence="1" type="ORF">MES5069_1860002</name>
</gene>
<dbReference type="SUPFAM" id="SSF51735">
    <property type="entry name" value="NAD(P)-binding Rossmann-fold domains"/>
    <property type="match status" value="1"/>
</dbReference>
<evidence type="ECO:0008006" key="3">
    <source>
        <dbReference type="Google" id="ProtNLM"/>
    </source>
</evidence>
<keyword evidence="2" id="KW-1185">Reference proteome</keyword>